<evidence type="ECO:0000256" key="2">
    <source>
        <dbReference type="SAM" id="Phobius"/>
    </source>
</evidence>
<dbReference type="RefSeq" id="WP_008729819.1">
    <property type="nucleotide sequence ID" value="NZ_AKFT01000023.1"/>
</dbReference>
<keyword evidence="2" id="KW-1133">Transmembrane helix</keyword>
<feature type="transmembrane region" description="Helical" evidence="2">
    <location>
        <begin position="275"/>
        <end position="292"/>
    </location>
</feature>
<keyword evidence="4" id="KW-0645">Protease</keyword>
<dbReference type="InterPro" id="IPR003675">
    <property type="entry name" value="Rce1/LyrA-like_dom"/>
</dbReference>
<dbReference type="EMBL" id="AKFT01000023">
    <property type="protein sequence ID" value="EJF47263.1"/>
    <property type="molecule type" value="Genomic_DNA"/>
</dbReference>
<feature type="transmembrane region" description="Helical" evidence="2">
    <location>
        <begin position="156"/>
        <end position="176"/>
    </location>
</feature>
<comment type="caution">
    <text evidence="4">The sequence shown here is derived from an EMBL/GenBank/DDBJ whole genome shotgun (WGS) entry which is preliminary data.</text>
</comment>
<keyword evidence="2" id="KW-0812">Transmembrane</keyword>
<evidence type="ECO:0000259" key="3">
    <source>
        <dbReference type="Pfam" id="PF02517"/>
    </source>
</evidence>
<organism evidence="4 5">
    <name type="scientific">Actinomyces massiliensis F0489</name>
    <dbReference type="NCBI Taxonomy" id="1125718"/>
    <lineage>
        <taxon>Bacteria</taxon>
        <taxon>Bacillati</taxon>
        <taxon>Actinomycetota</taxon>
        <taxon>Actinomycetes</taxon>
        <taxon>Actinomycetales</taxon>
        <taxon>Actinomycetaceae</taxon>
        <taxon>Actinomyces</taxon>
    </lineage>
</organism>
<dbReference type="PANTHER" id="PTHR39430">
    <property type="entry name" value="MEMBRANE-ASSOCIATED PROTEASE-RELATED"/>
    <property type="match status" value="1"/>
</dbReference>
<feature type="transmembrane region" description="Helical" evidence="2">
    <location>
        <begin position="37"/>
        <end position="58"/>
    </location>
</feature>
<feature type="transmembrane region" description="Helical" evidence="2">
    <location>
        <begin position="222"/>
        <end position="241"/>
    </location>
</feature>
<feature type="transmembrane region" description="Helical" evidence="2">
    <location>
        <begin position="197"/>
        <end position="216"/>
    </location>
</feature>
<feature type="transmembrane region" description="Helical" evidence="2">
    <location>
        <begin position="78"/>
        <end position="95"/>
    </location>
</feature>
<dbReference type="Pfam" id="PF02517">
    <property type="entry name" value="Rce1-like"/>
    <property type="match status" value="1"/>
</dbReference>
<keyword evidence="4" id="KW-0378">Hydrolase</keyword>
<dbReference type="PANTHER" id="PTHR39430:SF1">
    <property type="entry name" value="PROTEASE"/>
    <property type="match status" value="1"/>
</dbReference>
<name>J1HNU8_9ACTO</name>
<dbReference type="eggNOG" id="COG1266">
    <property type="taxonomic scope" value="Bacteria"/>
</dbReference>
<gene>
    <name evidence="4" type="ORF">HMPREF1318_0832</name>
</gene>
<dbReference type="GO" id="GO:0004175">
    <property type="term" value="F:endopeptidase activity"/>
    <property type="evidence" value="ECO:0007669"/>
    <property type="project" value="UniProtKB-ARBA"/>
</dbReference>
<feature type="region of interest" description="Disordered" evidence="1">
    <location>
        <begin position="1"/>
        <end position="29"/>
    </location>
</feature>
<feature type="transmembrane region" description="Helical" evidence="2">
    <location>
        <begin position="248"/>
        <end position="269"/>
    </location>
</feature>
<dbReference type="AlphaFoldDB" id="J1HNU8"/>
<dbReference type="GO" id="GO:0006508">
    <property type="term" value="P:proteolysis"/>
    <property type="evidence" value="ECO:0007669"/>
    <property type="project" value="UniProtKB-KW"/>
</dbReference>
<evidence type="ECO:0000313" key="5">
    <source>
        <dbReference type="Proteomes" id="UP000002941"/>
    </source>
</evidence>
<feature type="domain" description="CAAX prenyl protease 2/Lysostaphin resistance protein A-like" evidence="3">
    <location>
        <begin position="164"/>
        <end position="255"/>
    </location>
</feature>
<sequence>MTQPHTTRRPDPEPKSTEPQSTEPQQHRPRLPGWARALLALIAFIAHMPFVLAMMYFVTPLSEALNSKDPLLRMEAEILVWLVPLPLYLLFTFLLTQYVDRRPMRVTGLTLNRRALLGLLAGTGISVAVIGGLTAIFLLLGIGIRAPEEAWSGSAMLPVWFMVVHTIVFCYIYQGIGEEAVMRGYLLQSLSDHPKRAVWISAIVFTIPHLISSGGQQNALDHILYLATPFGFALAAAYLALRMRSAWAAVGIHGGSHLGDKLIGFMGVGLPENRLTWIATGLAFCTIAALLASRISKQRWTEVAARGPYALPADH</sequence>
<dbReference type="PATRIC" id="fig|1125718.3.peg.388"/>
<proteinExistence type="predicted"/>
<evidence type="ECO:0000313" key="4">
    <source>
        <dbReference type="EMBL" id="EJF47263.1"/>
    </source>
</evidence>
<feature type="transmembrane region" description="Helical" evidence="2">
    <location>
        <begin position="116"/>
        <end position="144"/>
    </location>
</feature>
<dbReference type="GO" id="GO:0080120">
    <property type="term" value="P:CAAX-box protein maturation"/>
    <property type="evidence" value="ECO:0007669"/>
    <property type="project" value="UniProtKB-ARBA"/>
</dbReference>
<accession>J1HNU8</accession>
<keyword evidence="2" id="KW-0472">Membrane</keyword>
<evidence type="ECO:0000256" key="1">
    <source>
        <dbReference type="SAM" id="MobiDB-lite"/>
    </source>
</evidence>
<reference evidence="4 5" key="1">
    <citation type="submission" date="2012-05" db="EMBL/GenBank/DDBJ databases">
        <authorList>
            <person name="Harkins D.M."/>
            <person name="Madupu R."/>
            <person name="Durkin A.S."/>
            <person name="Torralba M."/>
            <person name="Methe B."/>
            <person name="Sutton G.G."/>
            <person name="Nelson K.E."/>
        </authorList>
    </citation>
    <scope>NUCLEOTIDE SEQUENCE [LARGE SCALE GENOMIC DNA]</scope>
    <source>
        <strain evidence="4 5">F0489</strain>
    </source>
</reference>
<keyword evidence="5" id="KW-1185">Reference proteome</keyword>
<protein>
    <submittedName>
        <fullName evidence="4">CAAX protease self-immunity</fullName>
    </submittedName>
</protein>
<dbReference type="Proteomes" id="UP000002941">
    <property type="component" value="Unassembled WGS sequence"/>
</dbReference>